<dbReference type="InterPro" id="IPR003594">
    <property type="entry name" value="HATPase_dom"/>
</dbReference>
<dbReference type="CDD" id="cd16936">
    <property type="entry name" value="HATPase_RsbW-like"/>
    <property type="match status" value="1"/>
</dbReference>
<dbReference type="InterPro" id="IPR050267">
    <property type="entry name" value="Anti-sigma-factor_SerPK"/>
</dbReference>
<evidence type="ECO:0000313" key="3">
    <source>
        <dbReference type="EMBL" id="MXG92027.1"/>
    </source>
</evidence>
<dbReference type="Gene3D" id="3.30.565.10">
    <property type="entry name" value="Histidine kinase-like ATPase, C-terminal domain"/>
    <property type="match status" value="1"/>
</dbReference>
<keyword evidence="1" id="KW-0808">Transferase</keyword>
<comment type="caution">
    <text evidence="3">The sequence shown here is derived from an EMBL/GenBank/DDBJ whole genome shotgun (WGS) entry which is preliminary data.</text>
</comment>
<dbReference type="InterPro" id="IPR036890">
    <property type="entry name" value="HATPase_C_sf"/>
</dbReference>
<dbReference type="EMBL" id="WUEK01000017">
    <property type="protein sequence ID" value="MXG92027.1"/>
    <property type="molecule type" value="Genomic_DNA"/>
</dbReference>
<evidence type="ECO:0000313" key="4">
    <source>
        <dbReference type="Proteomes" id="UP000473325"/>
    </source>
</evidence>
<accession>A0A6L7F457</accession>
<dbReference type="AlphaFoldDB" id="A0A6L7F457"/>
<evidence type="ECO:0000259" key="2">
    <source>
        <dbReference type="Pfam" id="PF13581"/>
    </source>
</evidence>
<name>A0A6L7F457_9ACTN</name>
<dbReference type="PANTHER" id="PTHR35526">
    <property type="entry name" value="ANTI-SIGMA-F FACTOR RSBW-RELATED"/>
    <property type="match status" value="1"/>
</dbReference>
<dbReference type="Pfam" id="PF13581">
    <property type="entry name" value="HATPase_c_2"/>
    <property type="match status" value="1"/>
</dbReference>
<keyword evidence="4" id="KW-1185">Reference proteome</keyword>
<proteinExistence type="predicted"/>
<dbReference type="GO" id="GO:0004674">
    <property type="term" value="F:protein serine/threonine kinase activity"/>
    <property type="evidence" value="ECO:0007669"/>
    <property type="project" value="UniProtKB-KW"/>
</dbReference>
<evidence type="ECO:0000256" key="1">
    <source>
        <dbReference type="ARBA" id="ARBA00022527"/>
    </source>
</evidence>
<keyword evidence="1" id="KW-0723">Serine/threonine-protein kinase</keyword>
<feature type="domain" description="Histidine kinase/HSP90-like ATPase" evidence="2">
    <location>
        <begin position="17"/>
        <end position="129"/>
    </location>
</feature>
<reference evidence="3 4" key="1">
    <citation type="submission" date="2019-12" db="EMBL/GenBank/DDBJ databases">
        <authorList>
            <person name="Kun Z."/>
        </authorList>
    </citation>
    <scope>NUCLEOTIDE SEQUENCE [LARGE SCALE GENOMIC DNA]</scope>
    <source>
        <strain evidence="3 4">YIM 123512</strain>
    </source>
</reference>
<dbReference type="Proteomes" id="UP000473325">
    <property type="component" value="Unassembled WGS sequence"/>
</dbReference>
<sequence length="146" mass="15320">MVLLHTGAEPCTTFVLPHAAESLVSARRSMVDELLEFGVDRDALVDAEIVLGELMANAVEHGAPLATVPTGPRAGGLFEVGWCVLGPVLRLSVVDGGSGAALRPGAFDSESLRGRGLQIVDTVCERWEADLVAGTRITAELRISSD</sequence>
<keyword evidence="1" id="KW-0418">Kinase</keyword>
<dbReference type="RefSeq" id="WP_160879965.1">
    <property type="nucleotide sequence ID" value="NZ_WUEK01000017.1"/>
</dbReference>
<gene>
    <name evidence="3" type="ORF">GRQ65_21005</name>
</gene>
<protein>
    <recommendedName>
        <fullName evidence="2">Histidine kinase/HSP90-like ATPase domain-containing protein</fullName>
    </recommendedName>
</protein>
<organism evidence="3 4">
    <name type="scientific">Nocardioides flavescens</name>
    <dbReference type="NCBI Taxonomy" id="2691959"/>
    <lineage>
        <taxon>Bacteria</taxon>
        <taxon>Bacillati</taxon>
        <taxon>Actinomycetota</taxon>
        <taxon>Actinomycetes</taxon>
        <taxon>Propionibacteriales</taxon>
        <taxon>Nocardioidaceae</taxon>
        <taxon>Nocardioides</taxon>
    </lineage>
</organism>
<dbReference type="PANTHER" id="PTHR35526:SF3">
    <property type="entry name" value="ANTI-SIGMA-F FACTOR RSBW"/>
    <property type="match status" value="1"/>
</dbReference>
<dbReference type="SUPFAM" id="SSF55874">
    <property type="entry name" value="ATPase domain of HSP90 chaperone/DNA topoisomerase II/histidine kinase"/>
    <property type="match status" value="1"/>
</dbReference>